<name>A0A449AII3_9BACT</name>
<feature type="chain" id="PRO_5019402607" description="Lipoprotein" evidence="3">
    <location>
        <begin position="23"/>
        <end position="473"/>
    </location>
</feature>
<dbReference type="PROSITE" id="PS51257">
    <property type="entry name" value="PROKAR_LIPOPROTEIN"/>
    <property type="match status" value="1"/>
</dbReference>
<feature type="compositionally biased region" description="Polar residues" evidence="2">
    <location>
        <begin position="35"/>
        <end position="54"/>
    </location>
</feature>
<feature type="signal peptide" evidence="3">
    <location>
        <begin position="1"/>
        <end position="22"/>
    </location>
</feature>
<feature type="compositionally biased region" description="Low complexity" evidence="2">
    <location>
        <begin position="106"/>
        <end position="118"/>
    </location>
</feature>
<accession>A0A449AII3</accession>
<dbReference type="RefSeq" id="WP_197725029.1">
    <property type="nucleotide sequence ID" value="NZ_LR214986.1"/>
</dbReference>
<keyword evidence="3" id="KW-0732">Signal</keyword>
<evidence type="ECO:0008006" key="6">
    <source>
        <dbReference type="Google" id="ProtNLM"/>
    </source>
</evidence>
<reference evidence="4 5" key="1">
    <citation type="submission" date="2019-01" db="EMBL/GenBank/DDBJ databases">
        <authorList>
            <consortium name="Pathogen Informatics"/>
        </authorList>
    </citation>
    <scope>NUCLEOTIDE SEQUENCE [LARGE SCALE GENOMIC DNA]</scope>
    <source>
        <strain evidence="4 5">NCTC10142</strain>
        <plasmid evidence="5">13</plasmid>
    </source>
</reference>
<feature type="region of interest" description="Disordered" evidence="2">
    <location>
        <begin position="29"/>
        <end position="138"/>
    </location>
</feature>
<protein>
    <recommendedName>
        <fullName evidence="6">Lipoprotein</fullName>
    </recommendedName>
</protein>
<dbReference type="AlphaFoldDB" id="A0A449AII3"/>
<dbReference type="Proteomes" id="UP000289506">
    <property type="component" value="Plasmid 13"/>
</dbReference>
<organism evidence="4 5">
    <name type="scientific">Mycoplasmopsis cynos</name>
    <dbReference type="NCBI Taxonomy" id="171284"/>
    <lineage>
        <taxon>Bacteria</taxon>
        <taxon>Bacillati</taxon>
        <taxon>Mycoplasmatota</taxon>
        <taxon>Mycoplasmoidales</taxon>
        <taxon>Metamycoplasmataceae</taxon>
        <taxon>Mycoplasmopsis</taxon>
    </lineage>
</organism>
<keyword evidence="1" id="KW-0175">Coiled coil</keyword>
<gene>
    <name evidence="4" type="primary">MCYN0308_9</name>
    <name evidence="4" type="ORF">NCTC10142_00586</name>
</gene>
<evidence type="ECO:0000256" key="2">
    <source>
        <dbReference type="SAM" id="MobiDB-lite"/>
    </source>
</evidence>
<evidence type="ECO:0000256" key="1">
    <source>
        <dbReference type="SAM" id="Coils"/>
    </source>
</evidence>
<sequence length="473" mass="53212">MSKYKKIFSGLGLLSISTLVGASVVACANKKPKASDSSAEAIDQNNNQGNSTTPEQEKPEQNDQGNSSKPKEGENTPGNPAPEAPKTPGKPEDSAPETPEKAPEQGDGSSNENSGNTNETDKKDKPGEGMGTEDLTKLKKEAIDAVEKIKGHSKYDELKAKVDKDSATKEELNDAKTTATNELNKFKNEVNSDFEAIKDKSNLKTQKSKLTVATKYQELKAIKNEILPTVKKELNNSIDILAYQKSDESTATKKKLKEKINMLSSESNYAAEYKKIKDLDEALKMKNSEIDSLYNLDNFKINVRPSESNASVKSFFRSKLSVLDSAEKVSKFTIPTEFKNKFNEYKKLINDDFWGEFTNQFGLNKRLIQFYNEDINGKTDEYILDHSEAVLIWNIYETIRQHAYKSKIFALSKLTEEKKKEYLNNKVVVLPDGKASNHNNNLSNRFVHNKDMKWLVENLTKLKTEYENAKKEV</sequence>
<evidence type="ECO:0000313" key="4">
    <source>
        <dbReference type="EMBL" id="VEU64824.1"/>
    </source>
</evidence>
<evidence type="ECO:0000256" key="3">
    <source>
        <dbReference type="SAM" id="SignalP"/>
    </source>
</evidence>
<evidence type="ECO:0000313" key="5">
    <source>
        <dbReference type="Proteomes" id="UP000289506"/>
    </source>
</evidence>
<dbReference type="EMBL" id="LR214986">
    <property type="protein sequence ID" value="VEU64824.1"/>
    <property type="molecule type" value="Genomic_DNA"/>
</dbReference>
<feature type="compositionally biased region" description="Basic and acidic residues" evidence="2">
    <location>
        <begin position="89"/>
        <end position="104"/>
    </location>
</feature>
<proteinExistence type="predicted"/>
<feature type="coiled-coil region" evidence="1">
    <location>
        <begin position="155"/>
        <end position="189"/>
    </location>
</feature>
<geneLocation type="plasmid" evidence="4 5">
    <name>13</name>
</geneLocation>
<keyword evidence="4" id="KW-0614">Plasmid</keyword>